<dbReference type="EMBL" id="AP019736">
    <property type="protein sequence ID" value="BBL06540.1"/>
    <property type="molecule type" value="Genomic_DNA"/>
</dbReference>
<evidence type="ECO:0000259" key="2">
    <source>
        <dbReference type="Pfam" id="PF03629"/>
    </source>
</evidence>
<dbReference type="KEGG" id="ada:A5CPEGH6_11780"/>
<dbReference type="Pfam" id="PF03629">
    <property type="entry name" value="SASA"/>
    <property type="match status" value="1"/>
</dbReference>
<dbReference type="InterPro" id="IPR005181">
    <property type="entry name" value="SASA"/>
</dbReference>
<evidence type="ECO:0000256" key="1">
    <source>
        <dbReference type="ARBA" id="ARBA00022801"/>
    </source>
</evidence>
<feature type="domain" description="Sialate O-acetylesterase" evidence="2">
    <location>
        <begin position="104"/>
        <end position="300"/>
    </location>
</feature>
<accession>A0A4Y1X048</accession>
<proteinExistence type="predicted"/>
<dbReference type="GO" id="GO:0001681">
    <property type="term" value="F:sialate O-acetylesterase activity"/>
    <property type="evidence" value="ECO:0007669"/>
    <property type="project" value="InterPro"/>
</dbReference>
<dbReference type="PANTHER" id="PTHR22901:SF0">
    <property type="entry name" value="SIALATE O-ACETYLESTERASE"/>
    <property type="match status" value="1"/>
</dbReference>
<evidence type="ECO:0000313" key="3">
    <source>
        <dbReference type="EMBL" id="BBL06540.1"/>
    </source>
</evidence>
<dbReference type="SUPFAM" id="SSF52266">
    <property type="entry name" value="SGNH hydrolase"/>
    <property type="match status" value="1"/>
</dbReference>
<evidence type="ECO:0000313" key="4">
    <source>
        <dbReference type="Proteomes" id="UP000319374"/>
    </source>
</evidence>
<sequence>MKRPIFLLLALGLSLSGNGRVRLPSLVGSGMVLQRNSDARIWGRAEPGRKVTITPSWGAEPAAVRADGSGRWSVRIETPDAGGPHTLTIDDGDPLVLDDILIGEVWLCSGQSNMEMPLRGFDSQPVNGSLETAMLAGEHPEIRLFRVSRAVSHEPQENCTGTWQVSSMRSASGFSAVGYHFGLCLARALGIPIGLIESDWGATRIEAWMSREAARNVRHDILATDAEHDPQNRTGALYNAMIRPLTPYTLRGFVWYQGESNKGCHADYARNMAAMVAEWRDAWGGGERMPFYYVQLAPFDYDIPMHRFRGERNPVLLPLLVEAQLRALELIPNADMAVNTDLGDAREIHPPGKRIVGQRLALLALAGTYGLSGIDSRGPQFESVSFGEGRAVVTFRSESTLHPVDVPLEGFEIAGSDRVFHPAEARVLHRGYDFSRQVEVRSNAVREPVAVRYAFRNVVGDVNLTNTAGLPAFPFRTDDWDDAVPARISEKTCTPR</sequence>
<gene>
    <name evidence="3" type="ORF">A5CPEGH6_11780</name>
</gene>
<dbReference type="PANTHER" id="PTHR22901">
    <property type="entry name" value="SIALATE O-ACETYLESTERASE"/>
    <property type="match status" value="1"/>
</dbReference>
<dbReference type="GeneID" id="98673155"/>
<dbReference type="Gene3D" id="2.60.40.10">
    <property type="entry name" value="Immunoglobulins"/>
    <property type="match status" value="1"/>
</dbReference>
<dbReference type="RefSeq" id="WP_141428353.1">
    <property type="nucleotide sequence ID" value="NZ_AP019736.1"/>
</dbReference>
<protein>
    <submittedName>
        <fullName evidence="3">9-O-acetylesterase</fullName>
    </submittedName>
</protein>
<name>A0A4Y1X048_9BACT</name>
<keyword evidence="4" id="KW-1185">Reference proteome</keyword>
<dbReference type="AlphaFoldDB" id="A0A4Y1X048"/>
<keyword evidence="1" id="KW-0378">Hydrolase</keyword>
<dbReference type="OrthoDB" id="9816001at2"/>
<reference evidence="4" key="1">
    <citation type="submission" date="2019-06" db="EMBL/GenBank/DDBJ databases">
        <title>Alistipes onderdonkii subsp. vulgaris subsp. nov., Alistipes dispar sp. nov. and Alistipes communis sp. nov., isolated from human faeces, and creation of Alistipes onderdonkii subsp. onderdonkii subsp. nov.</title>
        <authorList>
            <person name="Sakamoto M."/>
            <person name="Ikeyama N."/>
            <person name="Ogata Y."/>
            <person name="Suda W."/>
            <person name="Iino T."/>
            <person name="Hattori M."/>
            <person name="Ohkuma M."/>
        </authorList>
    </citation>
    <scope>NUCLEOTIDE SEQUENCE [LARGE SCALE GENOMIC DNA]</scope>
    <source>
        <strain evidence="4">5CPEGH6</strain>
    </source>
</reference>
<dbReference type="InterPro" id="IPR039329">
    <property type="entry name" value="SIAE"/>
</dbReference>
<dbReference type="GO" id="GO:0005975">
    <property type="term" value="P:carbohydrate metabolic process"/>
    <property type="evidence" value="ECO:0007669"/>
    <property type="project" value="TreeGrafter"/>
</dbReference>
<dbReference type="InterPro" id="IPR013783">
    <property type="entry name" value="Ig-like_fold"/>
</dbReference>
<dbReference type="Proteomes" id="UP000319374">
    <property type="component" value="Chromosome"/>
</dbReference>
<dbReference type="InterPro" id="IPR036514">
    <property type="entry name" value="SGNH_hydro_sf"/>
</dbReference>
<dbReference type="Gene3D" id="3.40.50.1110">
    <property type="entry name" value="SGNH hydrolase"/>
    <property type="match status" value="1"/>
</dbReference>
<organism evidence="3 4">
    <name type="scientific">Alistipes dispar</name>
    <dbReference type="NCBI Taxonomy" id="2585119"/>
    <lineage>
        <taxon>Bacteria</taxon>
        <taxon>Pseudomonadati</taxon>
        <taxon>Bacteroidota</taxon>
        <taxon>Bacteroidia</taxon>
        <taxon>Bacteroidales</taxon>
        <taxon>Rikenellaceae</taxon>
        <taxon>Alistipes</taxon>
    </lineage>
</organism>